<evidence type="ECO:0000313" key="2">
    <source>
        <dbReference type="Proteomes" id="UP000030645"/>
    </source>
</evidence>
<dbReference type="Proteomes" id="UP000030645">
    <property type="component" value="Unassembled WGS sequence"/>
</dbReference>
<reference evidence="2" key="1">
    <citation type="submission" date="2013-01" db="EMBL/GenBank/DDBJ databases">
        <title>Draft Genome Sequence of a Mulberry Tree, Morus notabilis C.K. Schneid.</title>
        <authorList>
            <person name="He N."/>
            <person name="Zhao S."/>
        </authorList>
    </citation>
    <scope>NUCLEOTIDE SEQUENCE</scope>
</reference>
<evidence type="ECO:0000313" key="1">
    <source>
        <dbReference type="EMBL" id="EXC11822.1"/>
    </source>
</evidence>
<dbReference type="AlphaFoldDB" id="W9RV26"/>
<keyword evidence="2" id="KW-1185">Reference proteome</keyword>
<sequence length="113" mass="13053">MTCDEMPKSLKVVFKYATDCMTVERTFEVPMPADILGHDHNQIILQEDIIQFGAMIELSATCILGSRGPEKFYETLEYVLTYPEEFQTPKKLKCDPKMKNEADEQIIQESKTR</sequence>
<gene>
    <name evidence="1" type="ORF">L484_009233</name>
</gene>
<proteinExistence type="predicted"/>
<name>W9RV26_9ROSA</name>
<dbReference type="EMBL" id="KE345705">
    <property type="protein sequence ID" value="EXC11822.1"/>
    <property type="molecule type" value="Genomic_DNA"/>
</dbReference>
<organism evidence="1 2">
    <name type="scientific">Morus notabilis</name>
    <dbReference type="NCBI Taxonomy" id="981085"/>
    <lineage>
        <taxon>Eukaryota</taxon>
        <taxon>Viridiplantae</taxon>
        <taxon>Streptophyta</taxon>
        <taxon>Embryophyta</taxon>
        <taxon>Tracheophyta</taxon>
        <taxon>Spermatophyta</taxon>
        <taxon>Magnoliopsida</taxon>
        <taxon>eudicotyledons</taxon>
        <taxon>Gunneridae</taxon>
        <taxon>Pentapetalae</taxon>
        <taxon>rosids</taxon>
        <taxon>fabids</taxon>
        <taxon>Rosales</taxon>
        <taxon>Moraceae</taxon>
        <taxon>Moreae</taxon>
        <taxon>Morus</taxon>
    </lineage>
</organism>
<accession>W9RV26</accession>
<protein>
    <submittedName>
        <fullName evidence="1">Uncharacterized protein</fullName>
    </submittedName>
</protein>